<reference evidence="8" key="1">
    <citation type="journal article" date="2019" name="Int. J. Syst. Evol. Microbiol.">
        <title>The Global Catalogue of Microorganisms (GCM) 10K type strain sequencing project: providing services to taxonomists for standard genome sequencing and annotation.</title>
        <authorList>
            <consortium name="The Broad Institute Genomics Platform"/>
            <consortium name="The Broad Institute Genome Sequencing Center for Infectious Disease"/>
            <person name="Wu L."/>
            <person name="Ma J."/>
        </authorList>
    </citation>
    <scope>NUCLEOTIDE SEQUENCE [LARGE SCALE GENOMIC DNA]</scope>
    <source>
        <strain evidence="8">CGMCC 1.15122</strain>
    </source>
</reference>
<keyword evidence="5 6" id="KW-0472">Membrane</keyword>
<comment type="caution">
    <text evidence="7">The sequence shown here is derived from an EMBL/GenBank/DDBJ whole genome shotgun (WGS) entry which is preliminary data.</text>
</comment>
<gene>
    <name evidence="7" type="ORF">GCM10011382_05020</name>
</gene>
<dbReference type="PANTHER" id="PTHR40277">
    <property type="entry name" value="BLL5419 PROTEIN"/>
    <property type="match status" value="1"/>
</dbReference>
<evidence type="ECO:0000256" key="2">
    <source>
        <dbReference type="ARBA" id="ARBA00022475"/>
    </source>
</evidence>
<feature type="transmembrane region" description="Helical" evidence="6">
    <location>
        <begin position="123"/>
        <end position="143"/>
    </location>
</feature>
<dbReference type="Pfam" id="PF03706">
    <property type="entry name" value="LPG_synthase_TM"/>
    <property type="match status" value="1"/>
</dbReference>
<keyword evidence="2" id="KW-1003">Cell membrane</keyword>
<organism evidence="7 8">
    <name type="scientific">Vreelandella lutescens</name>
    <dbReference type="NCBI Taxonomy" id="1602943"/>
    <lineage>
        <taxon>Bacteria</taxon>
        <taxon>Pseudomonadati</taxon>
        <taxon>Pseudomonadota</taxon>
        <taxon>Gammaproteobacteria</taxon>
        <taxon>Oceanospirillales</taxon>
        <taxon>Halomonadaceae</taxon>
        <taxon>Vreelandella</taxon>
    </lineage>
</organism>
<dbReference type="NCBIfam" id="TIGR00374">
    <property type="entry name" value="flippase-like domain"/>
    <property type="match status" value="1"/>
</dbReference>
<proteinExistence type="predicted"/>
<feature type="transmembrane region" description="Helical" evidence="6">
    <location>
        <begin position="206"/>
        <end position="228"/>
    </location>
</feature>
<evidence type="ECO:0000256" key="4">
    <source>
        <dbReference type="ARBA" id="ARBA00022989"/>
    </source>
</evidence>
<keyword evidence="4 6" id="KW-1133">Transmembrane helix</keyword>
<feature type="transmembrane region" description="Helical" evidence="6">
    <location>
        <begin position="46"/>
        <end position="64"/>
    </location>
</feature>
<protein>
    <recommendedName>
        <fullName evidence="9">Flippase-like domain-containing protein</fullName>
    </recommendedName>
</protein>
<keyword evidence="8" id="KW-1185">Reference proteome</keyword>
<feature type="transmembrane region" description="Helical" evidence="6">
    <location>
        <begin position="155"/>
        <end position="174"/>
    </location>
</feature>
<comment type="subcellular location">
    <subcellularLocation>
        <location evidence="1">Cell membrane</location>
        <topology evidence="1">Multi-pass membrane protein</topology>
    </subcellularLocation>
</comment>
<dbReference type="Proteomes" id="UP000597301">
    <property type="component" value="Unassembled WGS sequence"/>
</dbReference>
<dbReference type="PANTHER" id="PTHR40277:SF1">
    <property type="entry name" value="BLL5419 PROTEIN"/>
    <property type="match status" value="1"/>
</dbReference>
<evidence type="ECO:0008006" key="9">
    <source>
        <dbReference type="Google" id="ProtNLM"/>
    </source>
</evidence>
<evidence type="ECO:0000313" key="8">
    <source>
        <dbReference type="Proteomes" id="UP000597301"/>
    </source>
</evidence>
<keyword evidence="3 6" id="KW-0812">Transmembrane</keyword>
<feature type="transmembrane region" description="Helical" evidence="6">
    <location>
        <begin position="240"/>
        <end position="262"/>
    </location>
</feature>
<evidence type="ECO:0000256" key="6">
    <source>
        <dbReference type="SAM" id="Phobius"/>
    </source>
</evidence>
<accession>A0ABQ1NIF2</accession>
<dbReference type="EMBL" id="BMHM01000001">
    <property type="protein sequence ID" value="GGC78046.1"/>
    <property type="molecule type" value="Genomic_DNA"/>
</dbReference>
<evidence type="ECO:0000256" key="3">
    <source>
        <dbReference type="ARBA" id="ARBA00022692"/>
    </source>
</evidence>
<evidence type="ECO:0000256" key="5">
    <source>
        <dbReference type="ARBA" id="ARBA00023136"/>
    </source>
</evidence>
<evidence type="ECO:0000256" key="1">
    <source>
        <dbReference type="ARBA" id="ARBA00004651"/>
    </source>
</evidence>
<name>A0ABQ1NIF2_9GAMM</name>
<evidence type="ECO:0000313" key="7">
    <source>
        <dbReference type="EMBL" id="GGC78046.1"/>
    </source>
</evidence>
<sequence length="642" mass="68412">MLAWGFLRRPWVQRGIVSAALLAAVALWVEPAAILAEVTRLAPEWVLAALGISVLQVMLSAWRWKLTAGLVDVPLRFRYALREYYLALLVNQLLPGGVLGDAGRAHRHARQAASKGSAWRAVVIERASGQVAVALLTLVALFTSPLWHAALGSSLLLTLAASLVAVLLALVALGEWMRRGHGLTLPTWCNALGRDIRRGLLQRGVWPLQLASSLAIVLSYGLVMVCAARAIGSEMPALEVLALSPVLLLAMLVPLSIAGWGLREGAAAGIWVLVGLPAAQGVAISLAYGVLVLVSSLPGVWVALAKRAHATPSASFSGPTSSEPTSAGGLESAKLHVEQRVVSTPERAHRGAQRALKRLDGRHLQTGPAGTYQQRGHHQVQAINALSLNELGNGNSATFYQHAFKPASGQQFHHIRWGKLSAGVQGQHAVLRMACRRRSIWPGDMQSIDLAAGEQRHIAGHAPTGVKYHSSWVAATHVANGELGIVGSGGARAYHHRIRQGTQPVQVHQALTAIDVVRVAAFRGNSPIQALAQLGDHPVVMQSQRGKAIQQRLCLGRDGVRRMPLAVAGQRDIDSARRAFALACQPRPRRLKLNDMGLLCTTGVGHDASTLKTTSDHAGPCCPTQATFALLIRQPGGLHVSN</sequence>
<dbReference type="InterPro" id="IPR022791">
    <property type="entry name" value="L-PG_synthase/AglD"/>
</dbReference>